<name>A0A1G2EDZ8_9BACT</name>
<keyword evidence="3" id="KW-0479">Metal-binding</keyword>
<evidence type="ECO:0000256" key="1">
    <source>
        <dbReference type="ARBA" id="ARBA00001966"/>
    </source>
</evidence>
<sequence>MRANIILINPQIGFSPPLGLLYLAAVLERANHKVEIIEFDSYNNENFDPEREGLVEKIIGKKPDLICIACMTAHVKIVRKLISSFKKIRKEIPLVIGGPHATALPEDMLNAGAGIVILGEGEGTILRVIDYYQGKIKKESIDGIAYRDSDNKIRINAKTNYEDVNKIPFPAYNLINMDRYLARNYSIRGYWLRNGWVFTSRGCPGRCTFCASSLTHGYGVRERNIDDVIEELKFLSEKYKIEGFDILDDTFTVKTERVVEFCRKLRESGLNLKWGCQARVNFFNETQAAALKGAGCLQVDFGVESGSQNILNYLKKGITVEQSKKAFKICKKYKLRSLATFMIGTPYETMEDIQKTKELLKEIKPDYIGLFFTTPYPGTGLYQQTLENKWLDLRSDDLSWESNATPKFTMNFTPGELHKIYNNLLEDNLKKTVAGYIKQPSFLFDVIKFSILHPLDSFKLLILLGQGKSEELINALREFRIKGRF</sequence>
<dbReference type="GO" id="GO:0005829">
    <property type="term" value="C:cytosol"/>
    <property type="evidence" value="ECO:0007669"/>
    <property type="project" value="TreeGrafter"/>
</dbReference>
<dbReference type="Proteomes" id="UP000178647">
    <property type="component" value="Unassembled WGS sequence"/>
</dbReference>
<keyword evidence="5" id="KW-0411">Iron-sulfur</keyword>
<dbReference type="Gene3D" id="3.80.30.20">
    <property type="entry name" value="tm_1862 like domain"/>
    <property type="match status" value="1"/>
</dbReference>
<proteinExistence type="predicted"/>
<evidence type="ECO:0000256" key="4">
    <source>
        <dbReference type="ARBA" id="ARBA00023004"/>
    </source>
</evidence>
<dbReference type="InterPro" id="IPR006158">
    <property type="entry name" value="Cobalamin-bd"/>
</dbReference>
<feature type="domain" description="Radical SAM core" evidence="7">
    <location>
        <begin position="188"/>
        <end position="413"/>
    </location>
</feature>
<dbReference type="EMBL" id="MHMH01000021">
    <property type="protein sequence ID" value="OGZ24013.1"/>
    <property type="molecule type" value="Genomic_DNA"/>
</dbReference>
<dbReference type="PANTHER" id="PTHR43409">
    <property type="entry name" value="ANAEROBIC MAGNESIUM-PROTOPORPHYRIN IX MONOMETHYL ESTER CYCLASE-RELATED"/>
    <property type="match status" value="1"/>
</dbReference>
<evidence type="ECO:0000313" key="9">
    <source>
        <dbReference type="Proteomes" id="UP000178647"/>
    </source>
</evidence>
<dbReference type="CDD" id="cd02068">
    <property type="entry name" value="radical_SAM_B12_BD"/>
    <property type="match status" value="1"/>
</dbReference>
<dbReference type="GO" id="GO:0046872">
    <property type="term" value="F:metal ion binding"/>
    <property type="evidence" value="ECO:0007669"/>
    <property type="project" value="UniProtKB-KW"/>
</dbReference>
<dbReference type="SFLD" id="SFLDG01082">
    <property type="entry name" value="B12-binding_domain_containing"/>
    <property type="match status" value="1"/>
</dbReference>
<dbReference type="PANTHER" id="PTHR43409:SF16">
    <property type="entry name" value="SLR0320 PROTEIN"/>
    <property type="match status" value="1"/>
</dbReference>
<evidence type="ECO:0000259" key="7">
    <source>
        <dbReference type="PROSITE" id="PS51918"/>
    </source>
</evidence>
<dbReference type="SMART" id="SM00729">
    <property type="entry name" value="Elp3"/>
    <property type="match status" value="1"/>
</dbReference>
<dbReference type="GO" id="GO:0031419">
    <property type="term" value="F:cobalamin binding"/>
    <property type="evidence" value="ECO:0007669"/>
    <property type="project" value="InterPro"/>
</dbReference>
<dbReference type="AlphaFoldDB" id="A0A1G2EDZ8"/>
<dbReference type="Pfam" id="PF04055">
    <property type="entry name" value="Radical_SAM"/>
    <property type="match status" value="1"/>
</dbReference>
<evidence type="ECO:0000256" key="2">
    <source>
        <dbReference type="ARBA" id="ARBA00022691"/>
    </source>
</evidence>
<dbReference type="Gene3D" id="3.40.50.280">
    <property type="entry name" value="Cobalamin-binding domain"/>
    <property type="match status" value="1"/>
</dbReference>
<dbReference type="PROSITE" id="PS51332">
    <property type="entry name" value="B12_BINDING"/>
    <property type="match status" value="1"/>
</dbReference>
<dbReference type="STRING" id="1801672.A2896_01585"/>
<keyword evidence="4" id="KW-0408">Iron</keyword>
<dbReference type="InterPro" id="IPR058240">
    <property type="entry name" value="rSAM_sf"/>
</dbReference>
<dbReference type="InterPro" id="IPR006638">
    <property type="entry name" value="Elp3/MiaA/NifB-like_rSAM"/>
</dbReference>
<dbReference type="GO" id="GO:0051539">
    <property type="term" value="F:4 iron, 4 sulfur cluster binding"/>
    <property type="evidence" value="ECO:0007669"/>
    <property type="project" value="UniProtKB-KW"/>
</dbReference>
<accession>A0A1G2EDZ8</accession>
<evidence type="ECO:0000313" key="8">
    <source>
        <dbReference type="EMBL" id="OGZ24013.1"/>
    </source>
</evidence>
<evidence type="ECO:0000256" key="3">
    <source>
        <dbReference type="ARBA" id="ARBA00022723"/>
    </source>
</evidence>
<dbReference type="SUPFAM" id="SSF52242">
    <property type="entry name" value="Cobalamin (vitamin B12)-binding domain"/>
    <property type="match status" value="1"/>
</dbReference>
<dbReference type="SFLD" id="SFLDG01123">
    <property type="entry name" value="methyltransferase_(Class_B)"/>
    <property type="match status" value="1"/>
</dbReference>
<gene>
    <name evidence="8" type="ORF">A2896_01585</name>
</gene>
<dbReference type="InterPro" id="IPR007197">
    <property type="entry name" value="rSAM"/>
</dbReference>
<protein>
    <submittedName>
        <fullName evidence="8">Uncharacterized protein</fullName>
    </submittedName>
</protein>
<dbReference type="GO" id="GO:0003824">
    <property type="term" value="F:catalytic activity"/>
    <property type="evidence" value="ECO:0007669"/>
    <property type="project" value="InterPro"/>
</dbReference>
<dbReference type="InterPro" id="IPR023404">
    <property type="entry name" value="rSAM_horseshoe"/>
</dbReference>
<reference evidence="8 9" key="1">
    <citation type="journal article" date="2016" name="Nat. Commun.">
        <title>Thousands of microbial genomes shed light on interconnected biogeochemical processes in an aquifer system.</title>
        <authorList>
            <person name="Anantharaman K."/>
            <person name="Brown C.T."/>
            <person name="Hug L.A."/>
            <person name="Sharon I."/>
            <person name="Castelle C.J."/>
            <person name="Probst A.J."/>
            <person name="Thomas B.C."/>
            <person name="Singh A."/>
            <person name="Wilkins M.J."/>
            <person name="Karaoz U."/>
            <person name="Brodie E.L."/>
            <person name="Williams K.H."/>
            <person name="Hubbard S.S."/>
            <person name="Banfield J.F."/>
        </authorList>
    </citation>
    <scope>NUCLEOTIDE SEQUENCE [LARGE SCALE GENOMIC DNA]</scope>
</reference>
<dbReference type="InterPro" id="IPR051198">
    <property type="entry name" value="BchE-like"/>
</dbReference>
<dbReference type="Pfam" id="PF02310">
    <property type="entry name" value="B12-binding"/>
    <property type="match status" value="1"/>
</dbReference>
<keyword evidence="2" id="KW-0949">S-adenosyl-L-methionine</keyword>
<comment type="cofactor">
    <cofactor evidence="1">
        <name>[4Fe-4S] cluster</name>
        <dbReference type="ChEBI" id="CHEBI:49883"/>
    </cofactor>
</comment>
<dbReference type="InterPro" id="IPR036724">
    <property type="entry name" value="Cobalamin-bd_sf"/>
</dbReference>
<dbReference type="SUPFAM" id="SSF102114">
    <property type="entry name" value="Radical SAM enzymes"/>
    <property type="match status" value="1"/>
</dbReference>
<comment type="caution">
    <text evidence="8">The sequence shown here is derived from an EMBL/GenBank/DDBJ whole genome shotgun (WGS) entry which is preliminary data.</text>
</comment>
<evidence type="ECO:0000256" key="5">
    <source>
        <dbReference type="ARBA" id="ARBA00023014"/>
    </source>
</evidence>
<dbReference type="InterPro" id="IPR034466">
    <property type="entry name" value="Methyltransferase_Class_B"/>
</dbReference>
<dbReference type="SFLD" id="SFLDS00029">
    <property type="entry name" value="Radical_SAM"/>
    <property type="match status" value="1"/>
</dbReference>
<feature type="domain" description="B12-binding" evidence="6">
    <location>
        <begin position="3"/>
        <end position="139"/>
    </location>
</feature>
<evidence type="ECO:0000259" key="6">
    <source>
        <dbReference type="PROSITE" id="PS51332"/>
    </source>
</evidence>
<dbReference type="PROSITE" id="PS51918">
    <property type="entry name" value="RADICAL_SAM"/>
    <property type="match status" value="1"/>
</dbReference>
<dbReference type="CDD" id="cd01335">
    <property type="entry name" value="Radical_SAM"/>
    <property type="match status" value="1"/>
</dbReference>
<organism evidence="8 9">
    <name type="scientific">Candidatus Nealsonbacteria bacterium RIFCSPLOWO2_01_FULL_43_32</name>
    <dbReference type="NCBI Taxonomy" id="1801672"/>
    <lineage>
        <taxon>Bacteria</taxon>
        <taxon>Candidatus Nealsoniibacteriota</taxon>
    </lineage>
</organism>